<organism evidence="1">
    <name type="scientific">Edaphobacter paludis</name>
    <dbReference type="NCBI Taxonomy" id="3035702"/>
    <lineage>
        <taxon>Bacteria</taxon>
        <taxon>Pseudomonadati</taxon>
        <taxon>Acidobacteriota</taxon>
        <taxon>Terriglobia</taxon>
        <taxon>Terriglobales</taxon>
        <taxon>Acidobacteriaceae</taxon>
        <taxon>Edaphobacter</taxon>
    </lineage>
</organism>
<evidence type="ECO:0000313" key="1">
    <source>
        <dbReference type="EMBL" id="XBH13235.1"/>
    </source>
</evidence>
<name>A0AAU7D805_9BACT</name>
<reference evidence="1" key="1">
    <citation type="submission" date="2023-03" db="EMBL/GenBank/DDBJ databases">
        <title>Edaphobacter sp.</title>
        <authorList>
            <person name="Huber K.J."/>
            <person name="Papendorf J."/>
            <person name="Pilke C."/>
            <person name="Bunk B."/>
            <person name="Sproeer C."/>
            <person name="Pester M."/>
        </authorList>
    </citation>
    <scope>NUCLEOTIDE SEQUENCE</scope>
    <source>
        <strain evidence="1">DSM 109920</strain>
    </source>
</reference>
<proteinExistence type="predicted"/>
<dbReference type="RefSeq" id="WP_348269717.1">
    <property type="nucleotide sequence ID" value="NZ_CP121195.1"/>
</dbReference>
<dbReference type="AlphaFoldDB" id="A0AAU7D805"/>
<dbReference type="EMBL" id="CP121195">
    <property type="protein sequence ID" value="XBH13235.1"/>
    <property type="molecule type" value="Genomic_DNA"/>
</dbReference>
<accession>A0AAU7D805</accession>
<sequence length="111" mass="12651">MSTSFYPIAELNGADAAFGPRNLFAIMPKMDDIPQEFQRRSTQWNKLVSAWFFCGLKSLELTPKEGVDKSAALRHVKAIMASFEPKHEHKEAACAYLLSQWFTDPKWEVAK</sequence>
<gene>
    <name evidence="1" type="ORF">P8936_16340</name>
</gene>
<protein>
    <submittedName>
        <fullName evidence="1">Uncharacterized protein</fullName>
    </submittedName>
</protein>